<organism evidence="1 2">
    <name type="scientific">Methylomonas methanica</name>
    <dbReference type="NCBI Taxonomy" id="421"/>
    <lineage>
        <taxon>Bacteria</taxon>
        <taxon>Pseudomonadati</taxon>
        <taxon>Pseudomonadota</taxon>
        <taxon>Gammaproteobacteria</taxon>
        <taxon>Methylococcales</taxon>
        <taxon>Methylococcaceae</taxon>
        <taxon>Methylomonas</taxon>
    </lineage>
</organism>
<dbReference type="EMBL" id="LUUH01000045">
    <property type="protein sequence ID" value="OAI05235.1"/>
    <property type="molecule type" value="Genomic_DNA"/>
</dbReference>
<dbReference type="Proteomes" id="UP000077763">
    <property type="component" value="Unassembled WGS sequence"/>
</dbReference>
<evidence type="ECO:0000313" key="1">
    <source>
        <dbReference type="EMBL" id="OAI05235.1"/>
    </source>
</evidence>
<evidence type="ECO:0000313" key="2">
    <source>
        <dbReference type="Proteomes" id="UP000077763"/>
    </source>
</evidence>
<reference evidence="1 2" key="1">
    <citation type="submission" date="2016-03" db="EMBL/GenBank/DDBJ databases">
        <authorList>
            <person name="Ploux O."/>
        </authorList>
    </citation>
    <scope>NUCLEOTIDE SEQUENCE [LARGE SCALE GENOMIC DNA]</scope>
    <source>
        <strain evidence="1 2">R-45371</strain>
    </source>
</reference>
<protein>
    <submittedName>
        <fullName evidence="1">Uncharacterized protein</fullName>
    </submittedName>
</protein>
<proteinExistence type="predicted"/>
<gene>
    <name evidence="1" type="ORF">A1353_11680</name>
</gene>
<dbReference type="AlphaFoldDB" id="A0A177MIQ1"/>
<comment type="caution">
    <text evidence="1">The sequence shown here is derived from an EMBL/GenBank/DDBJ whole genome shotgun (WGS) entry which is preliminary data.</text>
</comment>
<sequence>MTLFARIWRVLVESDFRALARRLSLGSYCFLANKESWSFRGSVIKLELGNQREAMKTKLGLMTDTAGAFADVIAPPKQRVRSSVGIYYRTSSVSNGTDEAIQAGVWAR</sequence>
<accession>A0A177MIQ1</accession>
<name>A0A177MIQ1_METMH</name>